<feature type="compositionally biased region" description="Low complexity" evidence="3">
    <location>
        <begin position="118"/>
        <end position="141"/>
    </location>
</feature>
<feature type="region of interest" description="Disordered" evidence="3">
    <location>
        <begin position="1"/>
        <end position="182"/>
    </location>
</feature>
<proteinExistence type="predicted"/>
<dbReference type="RefSeq" id="XP_020085051.1">
    <property type="nucleotide sequence ID" value="XM_020229462.1"/>
</dbReference>
<dbReference type="GeneID" id="109707923"/>
<feature type="compositionally biased region" description="Basic and acidic residues" evidence="3">
    <location>
        <begin position="282"/>
        <end position="295"/>
    </location>
</feature>
<feature type="compositionally biased region" description="Polar residues" evidence="3">
    <location>
        <begin position="493"/>
        <end position="517"/>
    </location>
</feature>
<dbReference type="Gramene" id="Aco011944.1.mrna1">
    <property type="protein sequence ID" value="Aco011944.1.mrna1"/>
    <property type="gene ID" value="Aco011944.1.path1"/>
</dbReference>
<dbReference type="PANTHER" id="PTHR22881">
    <property type="entry name" value="BROMODOMAIN CONTAINING PROTEIN"/>
    <property type="match status" value="1"/>
</dbReference>
<evidence type="ECO:0000313" key="6">
    <source>
        <dbReference type="RefSeq" id="XP_020085051.1"/>
    </source>
</evidence>
<feature type="compositionally biased region" description="Basic residues" evidence="3">
    <location>
        <begin position="296"/>
        <end position="310"/>
    </location>
</feature>
<sequence>MGNSKPVEKKRKKKGRPSLLDIQKRSLRLQKQQQQQEQHKRNPNPNPNPNPSPSPNPNPNPYLRFPHHSSSSAGRRATRRNPNPDPPDAPDPGAADDEEDDDEEGSSGKRREKKLKLVLRLPTRSAPNSAPSGSDSDPGSSLRKRKTPGEGDRDKGERHSLSKEIDSHQDDPSNSGPTTPLPDKELLFFVLDRLQKKDTYGVFSEAVDPEELPDYHDIIKHPMDFGTVRKKLSSGAYKNLEQFEKDIFLISSNAMQYNAPDTIYYRQARSIQELAKKNFENLRQESDADEPEPKTVPKRGRPPSKNKKTVGKASEGAGLDFSSDAALSNAVGNNQRSISDYDMSRKGPGVDKPGNRELFTGASHGLRDTETFSWLSNQKAEKNEEFLGSAVKGVATKWGKKPTVIDENRRNTYRQPQLSTSVHELPVLATFDGERKQLVPVGLHVECAYARSLARFAATFGPIGWSIAAKKIERVLPPGTNYGRGWVGDREPTQQSQTPLLSTSCHPSPQLKTSSCPTISRTDELSQLFQRQEPSSTLKTVSEEQLNRTPPAASTSGRSSEFAGSAEATKIPNYGNGTSVSTGVGDNNIQAKASLRTINGFNPALQYNNNMPQQLGIRKMVGPARPFGSELQMTHAQALSMVSRSGNNGIVHSQKQMHQLETERAKSVGNATNSSADDPRGPWRGPSLQPKPESVPPDLNVGFQSPGSPGSGVVVDSKQPDLALQL</sequence>
<feature type="compositionally biased region" description="Basic and acidic residues" evidence="3">
    <location>
        <begin position="342"/>
        <end position="355"/>
    </location>
</feature>
<feature type="region of interest" description="Disordered" evidence="3">
    <location>
        <begin position="652"/>
        <end position="726"/>
    </location>
</feature>
<name>A0A6P5EN44_ANACO</name>
<dbReference type="Proteomes" id="UP000515123">
    <property type="component" value="Linkage group 3"/>
</dbReference>
<dbReference type="Gene3D" id="1.20.920.10">
    <property type="entry name" value="Bromodomain-like"/>
    <property type="match status" value="1"/>
</dbReference>
<dbReference type="InterPro" id="IPR001487">
    <property type="entry name" value="Bromodomain"/>
</dbReference>
<keyword evidence="1 2" id="KW-0103">Bromodomain</keyword>
<feature type="compositionally biased region" description="Acidic residues" evidence="3">
    <location>
        <begin position="94"/>
        <end position="105"/>
    </location>
</feature>
<feature type="region of interest" description="Disordered" evidence="3">
    <location>
        <begin position="530"/>
        <end position="577"/>
    </location>
</feature>
<accession>A0A6P5EN44</accession>
<dbReference type="PRINTS" id="PR00503">
    <property type="entry name" value="BROMODOMAIN"/>
</dbReference>
<evidence type="ECO:0000256" key="3">
    <source>
        <dbReference type="SAM" id="MobiDB-lite"/>
    </source>
</evidence>
<reference evidence="6" key="2">
    <citation type="submission" date="2025-08" db="UniProtKB">
        <authorList>
            <consortium name="RefSeq"/>
        </authorList>
    </citation>
    <scope>IDENTIFICATION</scope>
    <source>
        <tissue evidence="6">Leaf</tissue>
    </source>
</reference>
<evidence type="ECO:0000259" key="4">
    <source>
        <dbReference type="PROSITE" id="PS50014"/>
    </source>
</evidence>
<dbReference type="PROSITE" id="PS00633">
    <property type="entry name" value="BROMODOMAIN_1"/>
    <property type="match status" value="1"/>
</dbReference>
<feature type="compositionally biased region" description="Polar residues" evidence="3">
    <location>
        <begin position="530"/>
        <end position="540"/>
    </location>
</feature>
<keyword evidence="5" id="KW-1185">Reference proteome</keyword>
<evidence type="ECO:0000256" key="2">
    <source>
        <dbReference type="PROSITE-ProRule" id="PRU00035"/>
    </source>
</evidence>
<dbReference type="InterPro" id="IPR036427">
    <property type="entry name" value="Bromodomain-like_sf"/>
</dbReference>
<dbReference type="SUPFAM" id="SSF47370">
    <property type="entry name" value="Bromodomain"/>
    <property type="match status" value="1"/>
</dbReference>
<feature type="compositionally biased region" description="Pro residues" evidence="3">
    <location>
        <begin position="44"/>
        <end position="60"/>
    </location>
</feature>
<feature type="domain" description="Bromo" evidence="4">
    <location>
        <begin position="195"/>
        <end position="265"/>
    </location>
</feature>
<dbReference type="InterPro" id="IPR051831">
    <property type="entry name" value="Bromodomain_contain_prot"/>
</dbReference>
<dbReference type="PROSITE" id="PS50014">
    <property type="entry name" value="BROMODOMAIN_2"/>
    <property type="match status" value="1"/>
</dbReference>
<feature type="compositionally biased region" description="Basic and acidic residues" evidence="3">
    <location>
        <begin position="147"/>
        <end position="171"/>
    </location>
</feature>
<gene>
    <name evidence="6" type="primary">LOC109707923</name>
</gene>
<dbReference type="OrthoDB" id="21449at2759"/>
<dbReference type="PANTHER" id="PTHR22881:SF27">
    <property type="entry name" value="BROMODOMAIN CONTAINING 7_9"/>
    <property type="match status" value="1"/>
</dbReference>
<feature type="compositionally biased region" description="Polar residues" evidence="3">
    <location>
        <begin position="547"/>
        <end position="559"/>
    </location>
</feature>
<evidence type="ECO:0000256" key="1">
    <source>
        <dbReference type="ARBA" id="ARBA00023117"/>
    </source>
</evidence>
<dbReference type="InterPro" id="IPR018359">
    <property type="entry name" value="Bromodomain_CS"/>
</dbReference>
<feature type="region of interest" description="Disordered" evidence="3">
    <location>
        <begin position="282"/>
        <end position="319"/>
    </location>
</feature>
<feature type="compositionally biased region" description="Basic residues" evidence="3">
    <location>
        <begin position="108"/>
        <end position="117"/>
    </location>
</feature>
<dbReference type="SMART" id="SM00297">
    <property type="entry name" value="BROMO"/>
    <property type="match status" value="1"/>
</dbReference>
<feature type="region of interest" description="Disordered" evidence="3">
    <location>
        <begin position="481"/>
        <end position="517"/>
    </location>
</feature>
<dbReference type="Pfam" id="PF00439">
    <property type="entry name" value="Bromodomain"/>
    <property type="match status" value="1"/>
</dbReference>
<protein>
    <submittedName>
        <fullName evidence="6">Uncharacterized protein LOC109707923</fullName>
    </submittedName>
</protein>
<evidence type="ECO:0000313" key="5">
    <source>
        <dbReference type="Proteomes" id="UP000515123"/>
    </source>
</evidence>
<reference evidence="5" key="1">
    <citation type="journal article" date="2015" name="Nat. Genet.">
        <title>The pineapple genome and the evolution of CAM photosynthesis.</title>
        <authorList>
            <person name="Ming R."/>
            <person name="VanBuren R."/>
            <person name="Wai C.M."/>
            <person name="Tang H."/>
            <person name="Schatz M.C."/>
            <person name="Bowers J.E."/>
            <person name="Lyons E."/>
            <person name="Wang M.L."/>
            <person name="Chen J."/>
            <person name="Biggers E."/>
            <person name="Zhang J."/>
            <person name="Huang L."/>
            <person name="Zhang L."/>
            <person name="Miao W."/>
            <person name="Zhang J."/>
            <person name="Ye Z."/>
            <person name="Miao C."/>
            <person name="Lin Z."/>
            <person name="Wang H."/>
            <person name="Zhou H."/>
            <person name="Yim W.C."/>
            <person name="Priest H.D."/>
            <person name="Zheng C."/>
            <person name="Woodhouse M."/>
            <person name="Edger P.P."/>
            <person name="Guyot R."/>
            <person name="Guo H.B."/>
            <person name="Guo H."/>
            <person name="Zheng G."/>
            <person name="Singh R."/>
            <person name="Sharma A."/>
            <person name="Min X."/>
            <person name="Zheng Y."/>
            <person name="Lee H."/>
            <person name="Gurtowski J."/>
            <person name="Sedlazeck F.J."/>
            <person name="Harkess A."/>
            <person name="McKain M.R."/>
            <person name="Liao Z."/>
            <person name="Fang J."/>
            <person name="Liu J."/>
            <person name="Zhang X."/>
            <person name="Zhang Q."/>
            <person name="Hu W."/>
            <person name="Qin Y."/>
            <person name="Wang K."/>
            <person name="Chen L.Y."/>
            <person name="Shirley N."/>
            <person name="Lin Y.R."/>
            <person name="Liu L.Y."/>
            <person name="Hernandez A.G."/>
            <person name="Wright C.L."/>
            <person name="Bulone V."/>
            <person name="Tuskan G.A."/>
            <person name="Heath K."/>
            <person name="Zee F."/>
            <person name="Moore P.H."/>
            <person name="Sunkar R."/>
            <person name="Leebens-Mack J.H."/>
            <person name="Mockler T."/>
            <person name="Bennetzen J.L."/>
            <person name="Freeling M."/>
            <person name="Sankoff D."/>
            <person name="Paterson A.H."/>
            <person name="Zhu X."/>
            <person name="Yang X."/>
            <person name="Smith J.A."/>
            <person name="Cushman J.C."/>
            <person name="Paull R.E."/>
            <person name="Yu Q."/>
        </authorList>
    </citation>
    <scope>NUCLEOTIDE SEQUENCE [LARGE SCALE GENOMIC DNA]</scope>
    <source>
        <strain evidence="5">cv. F153</strain>
    </source>
</reference>
<organism evidence="5 6">
    <name type="scientific">Ananas comosus</name>
    <name type="common">Pineapple</name>
    <name type="synonym">Ananas ananas</name>
    <dbReference type="NCBI Taxonomy" id="4615"/>
    <lineage>
        <taxon>Eukaryota</taxon>
        <taxon>Viridiplantae</taxon>
        <taxon>Streptophyta</taxon>
        <taxon>Embryophyta</taxon>
        <taxon>Tracheophyta</taxon>
        <taxon>Spermatophyta</taxon>
        <taxon>Magnoliopsida</taxon>
        <taxon>Liliopsida</taxon>
        <taxon>Poales</taxon>
        <taxon>Bromeliaceae</taxon>
        <taxon>Bromelioideae</taxon>
        <taxon>Ananas</taxon>
    </lineage>
</organism>
<dbReference type="AlphaFoldDB" id="A0A6P5EN44"/>
<feature type="region of interest" description="Disordered" evidence="3">
    <location>
        <begin position="337"/>
        <end position="363"/>
    </location>
</feature>